<reference evidence="11" key="1">
    <citation type="submission" date="2020-07" db="EMBL/GenBank/DDBJ databases">
        <title>Huge and variable diversity of episymbiotic CPR bacteria and DPANN archaea in groundwater ecosystems.</title>
        <authorList>
            <person name="He C.Y."/>
            <person name="Keren R."/>
            <person name="Whittaker M."/>
            <person name="Farag I.F."/>
            <person name="Doudna J."/>
            <person name="Cate J.H.D."/>
            <person name="Banfield J.F."/>
        </authorList>
    </citation>
    <scope>NUCLEOTIDE SEQUENCE</scope>
    <source>
        <strain evidence="11">NC_groundwater_1813_Pr3_B-0.1um_71_17</strain>
    </source>
</reference>
<keyword evidence="2 9" id="KW-0055">Arginine biosynthesis</keyword>
<evidence type="ECO:0000313" key="12">
    <source>
        <dbReference type="Proteomes" id="UP000696931"/>
    </source>
</evidence>
<dbReference type="InterPro" id="IPR001048">
    <property type="entry name" value="Asp/Glu/Uridylate_kinase"/>
</dbReference>
<evidence type="ECO:0000256" key="2">
    <source>
        <dbReference type="ARBA" id="ARBA00022571"/>
    </source>
</evidence>
<evidence type="ECO:0000259" key="10">
    <source>
        <dbReference type="Pfam" id="PF00696"/>
    </source>
</evidence>
<comment type="catalytic activity">
    <reaction evidence="8 9">
        <text>N-acetyl-L-glutamate + ATP = N-acetyl-L-glutamyl 5-phosphate + ADP</text>
        <dbReference type="Rhea" id="RHEA:14629"/>
        <dbReference type="ChEBI" id="CHEBI:30616"/>
        <dbReference type="ChEBI" id="CHEBI:44337"/>
        <dbReference type="ChEBI" id="CHEBI:57936"/>
        <dbReference type="ChEBI" id="CHEBI:456216"/>
        <dbReference type="EC" id="2.7.2.8"/>
    </reaction>
</comment>
<dbReference type="CDD" id="cd04238">
    <property type="entry name" value="AAK_NAGK-like"/>
    <property type="match status" value="1"/>
</dbReference>
<dbReference type="Proteomes" id="UP000696931">
    <property type="component" value="Unassembled WGS sequence"/>
</dbReference>
<accession>A0A933WA23</accession>
<keyword evidence="7 9" id="KW-0067">ATP-binding</keyword>
<keyword evidence="3 9" id="KW-0028">Amino-acid biosynthesis</keyword>
<dbReference type="GO" id="GO:0005737">
    <property type="term" value="C:cytoplasm"/>
    <property type="evidence" value="ECO:0007669"/>
    <property type="project" value="UniProtKB-SubCell"/>
</dbReference>
<name>A0A933WA23_UNCEI</name>
<dbReference type="AlphaFoldDB" id="A0A933WA23"/>
<protein>
    <recommendedName>
        <fullName evidence="9">Acetylglutamate kinase</fullName>
        <ecNumber evidence="9">2.7.2.8</ecNumber>
    </recommendedName>
    <alternativeName>
        <fullName evidence="9">N-acetyl-L-glutamate 5-phosphotransferase</fullName>
    </alternativeName>
    <alternativeName>
        <fullName evidence="9">NAG kinase</fullName>
        <shortName evidence="9">NAGK</shortName>
    </alternativeName>
</protein>
<feature type="site" description="Transition state stabilizer" evidence="9">
    <location>
        <position position="16"/>
    </location>
</feature>
<dbReference type="InterPro" id="IPR036393">
    <property type="entry name" value="AceGlu_kinase-like_sf"/>
</dbReference>
<feature type="binding site" evidence="9">
    <location>
        <position position="164"/>
    </location>
    <ligand>
        <name>substrate</name>
    </ligand>
</feature>
<evidence type="ECO:0000256" key="1">
    <source>
        <dbReference type="ARBA" id="ARBA00004828"/>
    </source>
</evidence>
<keyword evidence="5 9" id="KW-0547">Nucleotide-binding</keyword>
<dbReference type="PANTHER" id="PTHR23342:SF0">
    <property type="entry name" value="N-ACETYLGLUTAMATE SYNTHASE, MITOCHONDRIAL"/>
    <property type="match status" value="1"/>
</dbReference>
<dbReference type="NCBIfam" id="TIGR00761">
    <property type="entry name" value="argB"/>
    <property type="match status" value="1"/>
</dbReference>
<sequence>MNPGRGTLPVRPVVIKLGGRALEAPGAPAEFAAALAALAHPAVVVHGGGAEVTAWCGRLGITSRFEGGLRVTDPATLEVATAVLAGLANKRLVAALRAAGVDAVGLAALDGGTLRVRRHAQSATLGEVGEVAGVDASLLNALLAQGRTPVLASIAATDAGELLNVNADDAASALAAAVHASDLTLLSDTPGLKLDGEVVSEIAADEFEATLAHPQVEGGMRPKLAGAAAAVRAGVARAHIAAWRGPETLTTLLLERSHGTLLHAGAASGSATEVTHG</sequence>
<proteinExistence type="inferred from homology"/>
<dbReference type="InterPro" id="IPR037528">
    <property type="entry name" value="ArgB"/>
</dbReference>
<gene>
    <name evidence="9 11" type="primary">argB</name>
    <name evidence="11" type="ORF">HZA61_13895</name>
</gene>
<dbReference type="GO" id="GO:0005524">
    <property type="term" value="F:ATP binding"/>
    <property type="evidence" value="ECO:0007669"/>
    <property type="project" value="UniProtKB-UniRule"/>
</dbReference>
<dbReference type="InterPro" id="IPR004662">
    <property type="entry name" value="AcgluKinase_fam"/>
</dbReference>
<dbReference type="EMBL" id="JACRIW010000099">
    <property type="protein sequence ID" value="MBI5170576.1"/>
    <property type="molecule type" value="Genomic_DNA"/>
</dbReference>
<dbReference type="PANTHER" id="PTHR23342">
    <property type="entry name" value="N-ACETYLGLUTAMATE SYNTHASE"/>
    <property type="match status" value="1"/>
</dbReference>
<feature type="site" description="Transition state stabilizer" evidence="9">
    <location>
        <position position="223"/>
    </location>
</feature>
<evidence type="ECO:0000256" key="9">
    <source>
        <dbReference type="HAMAP-Rule" id="MF_00082"/>
    </source>
</evidence>
<organism evidence="11 12">
    <name type="scientific">Eiseniibacteriota bacterium</name>
    <dbReference type="NCBI Taxonomy" id="2212470"/>
    <lineage>
        <taxon>Bacteria</taxon>
        <taxon>Candidatus Eiseniibacteriota</taxon>
    </lineage>
</organism>
<dbReference type="GO" id="GO:0003991">
    <property type="term" value="F:acetylglutamate kinase activity"/>
    <property type="evidence" value="ECO:0007669"/>
    <property type="project" value="UniProtKB-UniRule"/>
</dbReference>
<dbReference type="SUPFAM" id="SSF53633">
    <property type="entry name" value="Carbamate kinase-like"/>
    <property type="match status" value="1"/>
</dbReference>
<comment type="function">
    <text evidence="9">Catalyzes the ATP-dependent phosphorylation of N-acetyl-L-glutamate.</text>
</comment>
<keyword evidence="9" id="KW-0963">Cytoplasm</keyword>
<dbReference type="Gene3D" id="3.40.1160.10">
    <property type="entry name" value="Acetylglutamate kinase-like"/>
    <property type="match status" value="1"/>
</dbReference>
<evidence type="ECO:0000256" key="3">
    <source>
        <dbReference type="ARBA" id="ARBA00022605"/>
    </source>
</evidence>
<evidence type="ECO:0000256" key="8">
    <source>
        <dbReference type="ARBA" id="ARBA00048141"/>
    </source>
</evidence>
<comment type="caution">
    <text evidence="11">The sequence shown here is derived from an EMBL/GenBank/DDBJ whole genome shotgun (WGS) entry which is preliminary data.</text>
</comment>
<evidence type="ECO:0000256" key="6">
    <source>
        <dbReference type="ARBA" id="ARBA00022777"/>
    </source>
</evidence>
<feature type="binding site" evidence="9">
    <location>
        <position position="70"/>
    </location>
    <ligand>
        <name>substrate</name>
    </ligand>
</feature>
<dbReference type="GO" id="GO:0042450">
    <property type="term" value="P:L-arginine biosynthetic process via ornithine"/>
    <property type="evidence" value="ECO:0007669"/>
    <property type="project" value="UniProtKB-UniRule"/>
</dbReference>
<dbReference type="PIRSF" id="PIRSF000728">
    <property type="entry name" value="NAGK"/>
    <property type="match status" value="1"/>
</dbReference>
<dbReference type="Pfam" id="PF00696">
    <property type="entry name" value="AA_kinase"/>
    <property type="match status" value="1"/>
</dbReference>
<evidence type="ECO:0000256" key="4">
    <source>
        <dbReference type="ARBA" id="ARBA00022679"/>
    </source>
</evidence>
<evidence type="ECO:0000256" key="7">
    <source>
        <dbReference type="ARBA" id="ARBA00022840"/>
    </source>
</evidence>
<comment type="pathway">
    <text evidence="1 9">Amino-acid biosynthesis; L-arginine biosynthesis; N(2)-acetyl-L-ornithine from L-glutamate: step 2/4.</text>
</comment>
<comment type="subcellular location">
    <subcellularLocation>
        <location evidence="9">Cytoplasm</location>
    </subcellularLocation>
</comment>
<comment type="similarity">
    <text evidence="9">Belongs to the acetylglutamate kinase family. ArgB subfamily.</text>
</comment>
<dbReference type="EC" id="2.7.2.8" evidence="9"/>
<dbReference type="HAMAP" id="MF_00082">
    <property type="entry name" value="ArgB"/>
    <property type="match status" value="1"/>
</dbReference>
<evidence type="ECO:0000256" key="5">
    <source>
        <dbReference type="ARBA" id="ARBA00022741"/>
    </source>
</evidence>
<feature type="binding site" evidence="9">
    <location>
        <begin position="48"/>
        <end position="49"/>
    </location>
    <ligand>
        <name>substrate</name>
    </ligand>
</feature>
<evidence type="ECO:0000313" key="11">
    <source>
        <dbReference type="EMBL" id="MBI5170576.1"/>
    </source>
</evidence>
<keyword evidence="6 9" id="KW-0418">Kinase</keyword>
<feature type="domain" description="Aspartate/glutamate/uridylate kinase" evidence="10">
    <location>
        <begin position="13"/>
        <end position="241"/>
    </location>
</feature>
<keyword evidence="4 9" id="KW-0808">Transferase</keyword>